<accession>A0A0M3IJL9</accession>
<evidence type="ECO:0000313" key="2">
    <source>
        <dbReference type="WBParaSite" id="ALUE_0001885801-mRNA-1"/>
    </source>
</evidence>
<dbReference type="AlphaFoldDB" id="A0A0M3IJL9"/>
<keyword evidence="1" id="KW-1185">Reference proteome</keyword>
<protein>
    <submittedName>
        <fullName evidence="2">Transposase</fullName>
    </submittedName>
</protein>
<dbReference type="Proteomes" id="UP000036681">
    <property type="component" value="Unplaced"/>
</dbReference>
<organism evidence="1 2">
    <name type="scientific">Ascaris lumbricoides</name>
    <name type="common">Giant roundworm</name>
    <dbReference type="NCBI Taxonomy" id="6252"/>
    <lineage>
        <taxon>Eukaryota</taxon>
        <taxon>Metazoa</taxon>
        <taxon>Ecdysozoa</taxon>
        <taxon>Nematoda</taxon>
        <taxon>Chromadorea</taxon>
        <taxon>Rhabditida</taxon>
        <taxon>Spirurina</taxon>
        <taxon>Ascaridomorpha</taxon>
        <taxon>Ascaridoidea</taxon>
        <taxon>Ascarididae</taxon>
        <taxon>Ascaris</taxon>
    </lineage>
</organism>
<reference evidence="2" key="1">
    <citation type="submission" date="2017-02" db="UniProtKB">
        <authorList>
            <consortium name="WormBaseParasite"/>
        </authorList>
    </citation>
    <scope>IDENTIFICATION</scope>
</reference>
<evidence type="ECO:0000313" key="1">
    <source>
        <dbReference type="Proteomes" id="UP000036681"/>
    </source>
</evidence>
<name>A0A0M3IJL9_ASCLU</name>
<dbReference type="WBParaSite" id="ALUE_0001885801-mRNA-1">
    <property type="protein sequence ID" value="ALUE_0001885801-mRNA-1"/>
    <property type="gene ID" value="ALUE_0001885801"/>
</dbReference>
<proteinExistence type="predicted"/>
<sequence length="61" mass="7042">MEGIIGWCKRTAICMNLAKSDYGRSDDIGTVAVVFKFLQVSDQLQFCRWFKHVLFAFSLIH</sequence>